<evidence type="ECO:0000259" key="1">
    <source>
        <dbReference type="PROSITE" id="PS50943"/>
    </source>
</evidence>
<dbReference type="InterPro" id="IPR001387">
    <property type="entry name" value="Cro/C1-type_HTH"/>
</dbReference>
<gene>
    <name evidence="2" type="ORF">CH371_11180</name>
</gene>
<accession>A0A2M9ZCE0</accession>
<proteinExistence type="predicted"/>
<dbReference type="InterPro" id="IPR010982">
    <property type="entry name" value="Lambda_DNA-bd_dom_sf"/>
</dbReference>
<name>A0A2M9ZCE0_9LEPT</name>
<protein>
    <submittedName>
        <fullName evidence="2">Transcriptional regulator</fullName>
    </submittedName>
</protein>
<dbReference type="Pfam" id="PF13560">
    <property type="entry name" value="HTH_31"/>
    <property type="match status" value="1"/>
</dbReference>
<comment type="caution">
    <text evidence="2">The sequence shown here is derived from an EMBL/GenBank/DDBJ whole genome shotgun (WGS) entry which is preliminary data.</text>
</comment>
<dbReference type="SUPFAM" id="SSF47413">
    <property type="entry name" value="lambda repressor-like DNA-binding domains"/>
    <property type="match status" value="1"/>
</dbReference>
<organism evidence="2 3">
    <name type="scientific">Leptospira wolffii</name>
    <dbReference type="NCBI Taxonomy" id="409998"/>
    <lineage>
        <taxon>Bacteria</taxon>
        <taxon>Pseudomonadati</taxon>
        <taxon>Spirochaetota</taxon>
        <taxon>Spirochaetia</taxon>
        <taxon>Leptospirales</taxon>
        <taxon>Leptospiraceae</taxon>
        <taxon>Leptospira</taxon>
    </lineage>
</organism>
<evidence type="ECO:0000313" key="3">
    <source>
        <dbReference type="Proteomes" id="UP000231912"/>
    </source>
</evidence>
<dbReference type="GO" id="GO:0003677">
    <property type="term" value="F:DNA binding"/>
    <property type="evidence" value="ECO:0007669"/>
    <property type="project" value="InterPro"/>
</dbReference>
<dbReference type="AlphaFoldDB" id="A0A2M9ZCE0"/>
<dbReference type="Gene3D" id="1.10.260.40">
    <property type="entry name" value="lambda repressor-like DNA-binding domains"/>
    <property type="match status" value="1"/>
</dbReference>
<dbReference type="PROSITE" id="PS50943">
    <property type="entry name" value="HTH_CROC1"/>
    <property type="match status" value="1"/>
</dbReference>
<evidence type="ECO:0000313" key="2">
    <source>
        <dbReference type="EMBL" id="PJZ66068.1"/>
    </source>
</evidence>
<dbReference type="CDD" id="cd00093">
    <property type="entry name" value="HTH_XRE"/>
    <property type="match status" value="1"/>
</dbReference>
<dbReference type="Proteomes" id="UP000231912">
    <property type="component" value="Unassembled WGS sequence"/>
</dbReference>
<dbReference type="SMART" id="SM00530">
    <property type="entry name" value="HTH_XRE"/>
    <property type="match status" value="1"/>
</dbReference>
<feature type="domain" description="HTH cro/C1-type" evidence="1">
    <location>
        <begin position="51"/>
        <end position="105"/>
    </location>
</feature>
<dbReference type="EMBL" id="NPDT01000003">
    <property type="protein sequence ID" value="PJZ66068.1"/>
    <property type="molecule type" value="Genomic_DNA"/>
</dbReference>
<reference evidence="2 3" key="1">
    <citation type="submission" date="2017-07" db="EMBL/GenBank/DDBJ databases">
        <title>Leptospira spp. isolated from tropical soils.</title>
        <authorList>
            <person name="Thibeaux R."/>
            <person name="Iraola G."/>
            <person name="Ferres I."/>
            <person name="Bierque E."/>
            <person name="Girault D."/>
            <person name="Soupe-Gilbert M.-E."/>
            <person name="Picardeau M."/>
            <person name="Goarant C."/>
        </authorList>
    </citation>
    <scope>NUCLEOTIDE SEQUENCE [LARGE SCALE GENOMIC DNA]</scope>
    <source>
        <strain evidence="2 3">FH2-C-A2</strain>
    </source>
</reference>
<sequence>MASPYPKSRKRPSRKRSIPPEEANAEVLLLASVLPKWKVSKKEKDYFCEALKKARKEAGLTQADVAQKLKRSPSHVSKIELGLRRLFMDEFLILYRLYEKPTIYFYASFIRSDLVEQIDQAQAKSAKQF</sequence>